<dbReference type="AlphaFoldDB" id="A0A370B6C4"/>
<gene>
    <name evidence="2" type="ORF">DVH02_14580</name>
</gene>
<comment type="caution">
    <text evidence="2">The sequence shown here is derived from an EMBL/GenBank/DDBJ whole genome shotgun (WGS) entry which is preliminary data.</text>
</comment>
<organism evidence="2 3">
    <name type="scientific">Streptomyces corynorhini</name>
    <dbReference type="NCBI Taxonomy" id="2282652"/>
    <lineage>
        <taxon>Bacteria</taxon>
        <taxon>Bacillati</taxon>
        <taxon>Actinomycetota</taxon>
        <taxon>Actinomycetes</taxon>
        <taxon>Kitasatosporales</taxon>
        <taxon>Streptomycetaceae</taxon>
        <taxon>Streptomyces</taxon>
    </lineage>
</organism>
<evidence type="ECO:0000313" key="2">
    <source>
        <dbReference type="EMBL" id="RDG37387.1"/>
    </source>
</evidence>
<keyword evidence="1" id="KW-0812">Transmembrane</keyword>
<dbReference type="Proteomes" id="UP000253741">
    <property type="component" value="Unassembled WGS sequence"/>
</dbReference>
<sequence>MTALQLSVVVPCFGRLRPLGTGRTRRRVPRGPRRPVPARTMRQFAFFVTVGLVNTAVYLAARWAITSGATRAAAPADESDAA</sequence>
<dbReference type="EMBL" id="QQNA01000103">
    <property type="protein sequence ID" value="RDG37387.1"/>
    <property type="molecule type" value="Genomic_DNA"/>
</dbReference>
<protein>
    <submittedName>
        <fullName evidence="2">Uncharacterized protein</fullName>
    </submittedName>
</protein>
<keyword evidence="1" id="KW-0472">Membrane</keyword>
<keyword evidence="3" id="KW-1185">Reference proteome</keyword>
<name>A0A370B6C4_9ACTN</name>
<feature type="transmembrane region" description="Helical" evidence="1">
    <location>
        <begin position="42"/>
        <end position="61"/>
    </location>
</feature>
<keyword evidence="1" id="KW-1133">Transmembrane helix</keyword>
<evidence type="ECO:0000256" key="1">
    <source>
        <dbReference type="SAM" id="Phobius"/>
    </source>
</evidence>
<evidence type="ECO:0000313" key="3">
    <source>
        <dbReference type="Proteomes" id="UP000253741"/>
    </source>
</evidence>
<accession>A0A370B6C4</accession>
<reference evidence="2 3" key="1">
    <citation type="submission" date="2018-07" db="EMBL/GenBank/DDBJ databases">
        <title>Streptomyces species from bats.</title>
        <authorList>
            <person name="Dunlap C."/>
        </authorList>
    </citation>
    <scope>NUCLEOTIDE SEQUENCE [LARGE SCALE GENOMIC DNA]</scope>
    <source>
        <strain evidence="2 3">AC230</strain>
    </source>
</reference>
<proteinExistence type="predicted"/>
<dbReference type="RefSeq" id="WP_114624239.1">
    <property type="nucleotide sequence ID" value="NZ_QQNA01000103.1"/>
</dbReference>